<dbReference type="GO" id="GO:0005634">
    <property type="term" value="C:nucleus"/>
    <property type="evidence" value="ECO:0007669"/>
    <property type="project" value="TreeGrafter"/>
</dbReference>
<dbReference type="InterPro" id="IPR003653">
    <property type="entry name" value="Peptidase_C48_C"/>
</dbReference>
<keyword evidence="2" id="KW-0645">Protease</keyword>
<protein>
    <recommendedName>
        <fullName evidence="6">Ubiquitin-like protease family profile domain-containing protein</fullName>
    </recommendedName>
</protein>
<feature type="compositionally biased region" description="Basic and acidic residues" evidence="5">
    <location>
        <begin position="267"/>
        <end position="277"/>
    </location>
</feature>
<feature type="region of interest" description="Disordered" evidence="5">
    <location>
        <begin position="239"/>
        <end position="282"/>
    </location>
</feature>
<evidence type="ECO:0000256" key="3">
    <source>
        <dbReference type="ARBA" id="ARBA00022801"/>
    </source>
</evidence>
<evidence type="ECO:0000313" key="8">
    <source>
        <dbReference type="Proteomes" id="UP000015106"/>
    </source>
</evidence>
<keyword evidence="3" id="KW-0378">Hydrolase</keyword>
<keyword evidence="8" id="KW-1185">Reference proteome</keyword>
<dbReference type="Gramene" id="TuG1812G0300003862.01.T03">
    <property type="protein sequence ID" value="TuG1812G0300003862.01.T03"/>
    <property type="gene ID" value="TuG1812G0300003862.01"/>
</dbReference>
<dbReference type="PANTHER" id="PTHR12606:SF155">
    <property type="entry name" value="OS04G0316900 PROTEIN"/>
    <property type="match status" value="1"/>
</dbReference>
<evidence type="ECO:0000256" key="1">
    <source>
        <dbReference type="ARBA" id="ARBA00005234"/>
    </source>
</evidence>
<dbReference type="SUPFAM" id="SSF54001">
    <property type="entry name" value="Cysteine proteinases"/>
    <property type="match status" value="1"/>
</dbReference>
<reference evidence="8" key="1">
    <citation type="journal article" date="2013" name="Nature">
        <title>Draft genome of the wheat A-genome progenitor Triticum urartu.</title>
        <authorList>
            <person name="Ling H.Q."/>
            <person name="Zhao S."/>
            <person name="Liu D."/>
            <person name="Wang J."/>
            <person name="Sun H."/>
            <person name="Zhang C."/>
            <person name="Fan H."/>
            <person name="Li D."/>
            <person name="Dong L."/>
            <person name="Tao Y."/>
            <person name="Gao C."/>
            <person name="Wu H."/>
            <person name="Li Y."/>
            <person name="Cui Y."/>
            <person name="Guo X."/>
            <person name="Zheng S."/>
            <person name="Wang B."/>
            <person name="Yu K."/>
            <person name="Liang Q."/>
            <person name="Yang W."/>
            <person name="Lou X."/>
            <person name="Chen J."/>
            <person name="Feng M."/>
            <person name="Jian J."/>
            <person name="Zhang X."/>
            <person name="Luo G."/>
            <person name="Jiang Y."/>
            <person name="Liu J."/>
            <person name="Wang Z."/>
            <person name="Sha Y."/>
            <person name="Zhang B."/>
            <person name="Wu H."/>
            <person name="Tang D."/>
            <person name="Shen Q."/>
            <person name="Xue P."/>
            <person name="Zou S."/>
            <person name="Wang X."/>
            <person name="Liu X."/>
            <person name="Wang F."/>
            <person name="Yang Y."/>
            <person name="An X."/>
            <person name="Dong Z."/>
            <person name="Zhang K."/>
            <person name="Zhang X."/>
            <person name="Luo M.C."/>
            <person name="Dvorak J."/>
            <person name="Tong Y."/>
            <person name="Wang J."/>
            <person name="Yang H."/>
            <person name="Li Z."/>
            <person name="Wang D."/>
            <person name="Zhang A."/>
            <person name="Wang J."/>
        </authorList>
    </citation>
    <scope>NUCLEOTIDE SEQUENCE</scope>
    <source>
        <strain evidence="8">cv. G1812</strain>
    </source>
</reference>
<dbReference type="GO" id="GO:0016929">
    <property type="term" value="F:deSUMOylase activity"/>
    <property type="evidence" value="ECO:0007669"/>
    <property type="project" value="TreeGrafter"/>
</dbReference>
<dbReference type="PROSITE" id="PS50600">
    <property type="entry name" value="ULP_PROTEASE"/>
    <property type="match status" value="1"/>
</dbReference>
<evidence type="ECO:0000313" key="7">
    <source>
        <dbReference type="EnsemblPlants" id="TuG1812G0300003862.01.T03"/>
    </source>
</evidence>
<dbReference type="Proteomes" id="UP000015106">
    <property type="component" value="Chromosome 3"/>
</dbReference>
<keyword evidence="4" id="KW-0788">Thiol protease</keyword>
<dbReference type="Gene3D" id="3.40.395.10">
    <property type="entry name" value="Adenoviral Proteinase, Chain A"/>
    <property type="match status" value="1"/>
</dbReference>
<sequence length="308" mass="35565">MSLHEKTKLVHINDALLTNAEMRCLTHDDVFLHDDVINAYIYCISAQEHLQNRADGKVHIASTFVSSLFKKDKIDPATHRHIVKRVNTFLEHDMVFLPVNIRKCHWYLSVINAKKREIQVLDSLGVGMGRSDLTMTLQGLDKHLKIACDMPEFKRGDRWQDLDIMNWTVVDKFQEPIQTDSASCGLFMLNCMEYWTGDILSDNFTQKDMKEFRRKLAVILLETELNKLKGSPIYYQADNEENVSDNEENVSDSDVEFLEDRKRKRQDSHDGAEDKSPLRNPIMAADPQDLVDELCHHIMSINDATSLE</sequence>
<dbReference type="EnsemblPlants" id="TuG1812G0300003862.01.T03">
    <property type="protein sequence ID" value="TuG1812G0300003862.01.T03"/>
    <property type="gene ID" value="TuG1812G0300003862.01"/>
</dbReference>
<organism evidence="7 8">
    <name type="scientific">Triticum urartu</name>
    <name type="common">Red wild einkorn</name>
    <name type="synonym">Crithodium urartu</name>
    <dbReference type="NCBI Taxonomy" id="4572"/>
    <lineage>
        <taxon>Eukaryota</taxon>
        <taxon>Viridiplantae</taxon>
        <taxon>Streptophyta</taxon>
        <taxon>Embryophyta</taxon>
        <taxon>Tracheophyta</taxon>
        <taxon>Spermatophyta</taxon>
        <taxon>Magnoliopsida</taxon>
        <taxon>Liliopsida</taxon>
        <taxon>Poales</taxon>
        <taxon>Poaceae</taxon>
        <taxon>BOP clade</taxon>
        <taxon>Pooideae</taxon>
        <taxon>Triticodae</taxon>
        <taxon>Triticeae</taxon>
        <taxon>Triticinae</taxon>
        <taxon>Triticum</taxon>
    </lineage>
</organism>
<dbReference type="PANTHER" id="PTHR12606">
    <property type="entry name" value="SENTRIN/SUMO-SPECIFIC PROTEASE"/>
    <property type="match status" value="1"/>
</dbReference>
<reference evidence="7" key="2">
    <citation type="submission" date="2018-03" db="EMBL/GenBank/DDBJ databases">
        <title>The Triticum urartu genome reveals the dynamic nature of wheat genome evolution.</title>
        <authorList>
            <person name="Ling H."/>
            <person name="Ma B."/>
            <person name="Shi X."/>
            <person name="Liu H."/>
            <person name="Dong L."/>
            <person name="Sun H."/>
            <person name="Cao Y."/>
            <person name="Gao Q."/>
            <person name="Zheng S."/>
            <person name="Li Y."/>
            <person name="Yu Y."/>
            <person name="Du H."/>
            <person name="Qi M."/>
            <person name="Li Y."/>
            <person name="Yu H."/>
            <person name="Cui Y."/>
            <person name="Wang N."/>
            <person name="Chen C."/>
            <person name="Wu H."/>
            <person name="Zhao Y."/>
            <person name="Zhang J."/>
            <person name="Li Y."/>
            <person name="Zhou W."/>
            <person name="Zhang B."/>
            <person name="Hu W."/>
            <person name="Eijk M."/>
            <person name="Tang J."/>
            <person name="Witsenboer H."/>
            <person name="Zhao S."/>
            <person name="Li Z."/>
            <person name="Zhang A."/>
            <person name="Wang D."/>
            <person name="Liang C."/>
        </authorList>
    </citation>
    <scope>NUCLEOTIDE SEQUENCE [LARGE SCALE GENOMIC DNA]</scope>
    <source>
        <strain evidence="7">cv. G1812</strain>
    </source>
</reference>
<evidence type="ECO:0000256" key="5">
    <source>
        <dbReference type="SAM" id="MobiDB-lite"/>
    </source>
</evidence>
<dbReference type="GO" id="GO:0016926">
    <property type="term" value="P:protein desumoylation"/>
    <property type="evidence" value="ECO:0007669"/>
    <property type="project" value="TreeGrafter"/>
</dbReference>
<accession>A0A8R7PWS9</accession>
<reference evidence="7" key="3">
    <citation type="submission" date="2022-06" db="UniProtKB">
        <authorList>
            <consortium name="EnsemblPlants"/>
        </authorList>
    </citation>
    <scope>IDENTIFICATION</scope>
</reference>
<feature type="domain" description="Ubiquitin-like protease family profile" evidence="6">
    <location>
        <begin position="15"/>
        <end position="195"/>
    </location>
</feature>
<feature type="compositionally biased region" description="Acidic residues" evidence="5">
    <location>
        <begin position="239"/>
        <end position="257"/>
    </location>
</feature>
<dbReference type="InterPro" id="IPR038765">
    <property type="entry name" value="Papain-like_cys_pep_sf"/>
</dbReference>
<dbReference type="GO" id="GO:0006508">
    <property type="term" value="P:proteolysis"/>
    <property type="evidence" value="ECO:0007669"/>
    <property type="project" value="UniProtKB-KW"/>
</dbReference>
<dbReference type="AlphaFoldDB" id="A0A8R7PWS9"/>
<comment type="similarity">
    <text evidence="1">Belongs to the peptidase C48 family.</text>
</comment>
<evidence type="ECO:0000256" key="2">
    <source>
        <dbReference type="ARBA" id="ARBA00022670"/>
    </source>
</evidence>
<evidence type="ECO:0000259" key="6">
    <source>
        <dbReference type="PROSITE" id="PS50600"/>
    </source>
</evidence>
<proteinExistence type="inferred from homology"/>
<name>A0A8R7PWS9_TRIUA</name>
<evidence type="ECO:0000256" key="4">
    <source>
        <dbReference type="ARBA" id="ARBA00022807"/>
    </source>
</evidence>
<dbReference type="Pfam" id="PF02902">
    <property type="entry name" value="Peptidase_C48"/>
    <property type="match status" value="1"/>
</dbReference>